<protein>
    <submittedName>
        <fullName evidence="1">Enoyl-CoA hydratase</fullName>
    </submittedName>
</protein>
<dbReference type="SUPFAM" id="SSF52096">
    <property type="entry name" value="ClpP/crotonase"/>
    <property type="match status" value="1"/>
</dbReference>
<reference evidence="1 2" key="1">
    <citation type="journal article" date="2019" name="Int. J. Syst. Evol. Microbiol.">
        <title>The Global Catalogue of Microorganisms (GCM) 10K type strain sequencing project: providing services to taxonomists for standard genome sequencing and annotation.</title>
        <authorList>
            <consortium name="The Broad Institute Genomics Platform"/>
            <consortium name="The Broad Institute Genome Sequencing Center for Infectious Disease"/>
            <person name="Wu L."/>
            <person name="Ma J."/>
        </authorList>
    </citation>
    <scope>NUCLEOTIDE SEQUENCE [LARGE SCALE GENOMIC DNA]</scope>
    <source>
        <strain evidence="1 2">JCM 14942</strain>
    </source>
</reference>
<dbReference type="CDD" id="cd06558">
    <property type="entry name" value="crotonase-like"/>
    <property type="match status" value="1"/>
</dbReference>
<keyword evidence="2" id="KW-1185">Reference proteome</keyword>
<organism evidence="1 2">
    <name type="scientific">Nocardioides humi</name>
    <dbReference type="NCBI Taxonomy" id="449461"/>
    <lineage>
        <taxon>Bacteria</taxon>
        <taxon>Bacillati</taxon>
        <taxon>Actinomycetota</taxon>
        <taxon>Actinomycetes</taxon>
        <taxon>Propionibacteriales</taxon>
        <taxon>Nocardioidaceae</taxon>
        <taxon>Nocardioides</taxon>
    </lineage>
</organism>
<dbReference type="PANTHER" id="PTHR11941:SF54">
    <property type="entry name" value="ENOYL-COA HYDRATASE, MITOCHONDRIAL"/>
    <property type="match status" value="1"/>
</dbReference>
<dbReference type="InterPro" id="IPR029045">
    <property type="entry name" value="ClpP/crotonase-like_dom_sf"/>
</dbReference>
<evidence type="ECO:0000313" key="1">
    <source>
        <dbReference type="EMBL" id="GAA1545897.1"/>
    </source>
</evidence>
<sequence length="231" mass="24213">MSARIEVRTEGATRVLTIDNGERNLLDPPLMDQLRSLLLEADTDEQVHAILLTGAGDTYCGGLDIAAIKQGADPRDFALTLAELLRTIPRLGVPVASAVNGDGLASGASLVAASDYAVAAEHARIGTVEVSAGLWPMIAQVPVIHRLGARRAIENVGSGEPFTAARARELGLVQQVVAAGDEVAAALAWLESASRAPGAARDGRPSLYEFADMSYDDALDASVPRFLALFD</sequence>
<dbReference type="Pfam" id="PF00378">
    <property type="entry name" value="ECH_1"/>
    <property type="match status" value="1"/>
</dbReference>
<accession>A0ABN2BR22</accession>
<dbReference type="PANTHER" id="PTHR11941">
    <property type="entry name" value="ENOYL-COA HYDRATASE-RELATED"/>
    <property type="match status" value="1"/>
</dbReference>
<dbReference type="Gene3D" id="3.90.226.10">
    <property type="entry name" value="2-enoyl-CoA Hydratase, Chain A, domain 1"/>
    <property type="match status" value="1"/>
</dbReference>
<dbReference type="InterPro" id="IPR001753">
    <property type="entry name" value="Enoyl-CoA_hydra/iso"/>
</dbReference>
<comment type="caution">
    <text evidence="1">The sequence shown here is derived from an EMBL/GenBank/DDBJ whole genome shotgun (WGS) entry which is preliminary data.</text>
</comment>
<dbReference type="Proteomes" id="UP001500842">
    <property type="component" value="Unassembled WGS sequence"/>
</dbReference>
<name>A0ABN2BR22_9ACTN</name>
<evidence type="ECO:0000313" key="2">
    <source>
        <dbReference type="Proteomes" id="UP001500842"/>
    </source>
</evidence>
<dbReference type="RefSeq" id="WP_141005644.1">
    <property type="nucleotide sequence ID" value="NZ_BAAAOR010000041.1"/>
</dbReference>
<dbReference type="EMBL" id="BAAAOR010000041">
    <property type="protein sequence ID" value="GAA1545897.1"/>
    <property type="molecule type" value="Genomic_DNA"/>
</dbReference>
<proteinExistence type="predicted"/>
<gene>
    <name evidence="1" type="ORF">GCM10009788_55320</name>
</gene>